<reference evidence="4" key="1">
    <citation type="journal article" date="2019" name="Int. J. Syst. Evol. Microbiol.">
        <title>The Global Catalogue of Microorganisms (GCM) 10K type strain sequencing project: providing services to taxonomists for standard genome sequencing and annotation.</title>
        <authorList>
            <consortium name="The Broad Institute Genomics Platform"/>
            <consortium name="The Broad Institute Genome Sequencing Center for Infectious Disease"/>
            <person name="Wu L."/>
            <person name="Ma J."/>
        </authorList>
    </citation>
    <scope>NUCLEOTIDE SEQUENCE [LARGE SCALE GENOMIC DNA]</scope>
    <source>
        <strain evidence="4">CGMCC 1.13574</strain>
    </source>
</reference>
<feature type="transmembrane region" description="Helical" evidence="1">
    <location>
        <begin position="44"/>
        <end position="67"/>
    </location>
</feature>
<keyword evidence="4" id="KW-1185">Reference proteome</keyword>
<sequence length="238" mass="25800">MEVGLISVLAFGFLLGMKHAIEPDHVIAVSTIASQSKKFWRAGLAGVFWGIGHTATLFAVGLVLLLLKGEMPETLAMTLEFAVGVMLVYLGVNALRKFRRQQVHAHLHAHGEVVHSHFHSHEQGGEHDHSHHRISYLKSVLIGFVHGLAGSAAMMLLTLETVDSIGQALLFILIFGLGTILSMLLFTAAISVPFLMAATKPSFHNMLLGVTGVISAVFGLYYMYGIGVTDGLFKLWVS</sequence>
<dbReference type="PANTHER" id="PTHR33876:SF4">
    <property type="entry name" value="CHLOROPLAST PROTEIN FOR GROWTH AND FERTILITY 2"/>
    <property type="match status" value="1"/>
</dbReference>
<feature type="transmembrane region" description="Helical" evidence="1">
    <location>
        <begin position="206"/>
        <end position="224"/>
    </location>
</feature>
<accession>A0ABW4ZTR6</accession>
<evidence type="ECO:0000313" key="3">
    <source>
        <dbReference type="EMBL" id="MFD2169090.1"/>
    </source>
</evidence>
<dbReference type="Pfam" id="PF13386">
    <property type="entry name" value="DsbD_2"/>
    <property type="match status" value="1"/>
</dbReference>
<dbReference type="EMBL" id="JBHUIO010000002">
    <property type="protein sequence ID" value="MFD2169090.1"/>
    <property type="molecule type" value="Genomic_DNA"/>
</dbReference>
<keyword evidence="1" id="KW-0812">Transmembrane</keyword>
<feature type="transmembrane region" description="Helical" evidence="1">
    <location>
        <begin position="74"/>
        <end position="92"/>
    </location>
</feature>
<feature type="transmembrane region" description="Helical" evidence="1">
    <location>
        <begin position="136"/>
        <end position="157"/>
    </location>
</feature>
<dbReference type="RefSeq" id="WP_386044140.1">
    <property type="nucleotide sequence ID" value="NZ_JBHUIO010000002.1"/>
</dbReference>
<name>A0ABW4ZTR6_9BACL</name>
<gene>
    <name evidence="3" type="ORF">ACFSOY_03540</name>
</gene>
<dbReference type="InterPro" id="IPR052776">
    <property type="entry name" value="Chloro_ReproSupport/MetalTrans"/>
</dbReference>
<dbReference type="PANTHER" id="PTHR33876">
    <property type="entry name" value="UNNAMED PRODUCT"/>
    <property type="match status" value="1"/>
</dbReference>
<evidence type="ECO:0000256" key="1">
    <source>
        <dbReference type="SAM" id="Phobius"/>
    </source>
</evidence>
<keyword evidence="1" id="KW-0472">Membrane</keyword>
<feature type="domain" description="Urease accessory protein UreH-like transmembrane" evidence="2">
    <location>
        <begin position="33"/>
        <end position="221"/>
    </location>
</feature>
<evidence type="ECO:0000313" key="4">
    <source>
        <dbReference type="Proteomes" id="UP001597343"/>
    </source>
</evidence>
<feature type="transmembrane region" description="Helical" evidence="1">
    <location>
        <begin position="169"/>
        <end position="194"/>
    </location>
</feature>
<comment type="caution">
    <text evidence="3">The sequence shown here is derived from an EMBL/GenBank/DDBJ whole genome shotgun (WGS) entry which is preliminary data.</text>
</comment>
<protein>
    <submittedName>
        <fullName evidence="3">Sulfite exporter TauE/SafE family protein</fullName>
    </submittedName>
</protein>
<dbReference type="InterPro" id="IPR039447">
    <property type="entry name" value="UreH-like_TM_dom"/>
</dbReference>
<organism evidence="3 4">
    <name type="scientific">Tumebacillus lipolyticus</name>
    <dbReference type="NCBI Taxonomy" id="1280370"/>
    <lineage>
        <taxon>Bacteria</taxon>
        <taxon>Bacillati</taxon>
        <taxon>Bacillota</taxon>
        <taxon>Bacilli</taxon>
        <taxon>Bacillales</taxon>
        <taxon>Alicyclobacillaceae</taxon>
        <taxon>Tumebacillus</taxon>
    </lineage>
</organism>
<proteinExistence type="predicted"/>
<dbReference type="Proteomes" id="UP001597343">
    <property type="component" value="Unassembled WGS sequence"/>
</dbReference>
<evidence type="ECO:0000259" key="2">
    <source>
        <dbReference type="Pfam" id="PF13386"/>
    </source>
</evidence>
<keyword evidence="1" id="KW-1133">Transmembrane helix</keyword>